<dbReference type="InterPro" id="IPR043764">
    <property type="entry name" value="DUF5710"/>
</dbReference>
<protein>
    <recommendedName>
        <fullName evidence="1">DUF5710 domain-containing protein</fullName>
    </recommendedName>
</protein>
<dbReference type="AlphaFoldDB" id="A0A1H4EW49"/>
<gene>
    <name evidence="2" type="ORF">SAMN05443550_106153</name>
</gene>
<reference evidence="2 3" key="1">
    <citation type="submission" date="2016-10" db="EMBL/GenBank/DDBJ databases">
        <authorList>
            <person name="de Groot N.N."/>
        </authorList>
    </citation>
    <scope>NUCLEOTIDE SEQUENCE [LARGE SCALE GENOMIC DNA]</scope>
    <source>
        <strain evidence="2 3">DSM 19033</strain>
    </source>
</reference>
<accession>A0A1H4EW49</accession>
<name>A0A1H4EW49_9SPHI</name>
<proteinExistence type="predicted"/>
<dbReference type="RefSeq" id="WP_090557165.1">
    <property type="nucleotide sequence ID" value="NZ_FNRA01000006.1"/>
</dbReference>
<feature type="domain" description="DUF5710" evidence="1">
    <location>
        <begin position="5"/>
        <end position="46"/>
    </location>
</feature>
<sequence>MPYLLKVPYSDKDEAKGLGALWIADRKTWVIPDYISDLNPFKKWIPAHPGCIVAGRAPLSMCLSYSGVNPMQV</sequence>
<evidence type="ECO:0000313" key="3">
    <source>
        <dbReference type="Proteomes" id="UP000198850"/>
    </source>
</evidence>
<dbReference type="Pfam" id="PF18974">
    <property type="entry name" value="DUF5710"/>
    <property type="match status" value="1"/>
</dbReference>
<organism evidence="2 3">
    <name type="scientific">Pedobacter hartonius</name>
    <dbReference type="NCBI Taxonomy" id="425514"/>
    <lineage>
        <taxon>Bacteria</taxon>
        <taxon>Pseudomonadati</taxon>
        <taxon>Bacteroidota</taxon>
        <taxon>Sphingobacteriia</taxon>
        <taxon>Sphingobacteriales</taxon>
        <taxon>Sphingobacteriaceae</taxon>
        <taxon>Pedobacter</taxon>
    </lineage>
</organism>
<dbReference type="STRING" id="425514.SAMN05443550_106153"/>
<dbReference type="EMBL" id="FNRA01000006">
    <property type="protein sequence ID" value="SEA88472.1"/>
    <property type="molecule type" value="Genomic_DNA"/>
</dbReference>
<evidence type="ECO:0000259" key="1">
    <source>
        <dbReference type="Pfam" id="PF18974"/>
    </source>
</evidence>
<dbReference type="OrthoDB" id="9792687at2"/>
<evidence type="ECO:0000313" key="2">
    <source>
        <dbReference type="EMBL" id="SEA88472.1"/>
    </source>
</evidence>
<dbReference type="Proteomes" id="UP000198850">
    <property type="component" value="Unassembled WGS sequence"/>
</dbReference>
<keyword evidence="3" id="KW-1185">Reference proteome</keyword>